<organism evidence="1">
    <name type="scientific">Hexamita inflata</name>
    <dbReference type="NCBI Taxonomy" id="28002"/>
    <lineage>
        <taxon>Eukaryota</taxon>
        <taxon>Metamonada</taxon>
        <taxon>Diplomonadida</taxon>
        <taxon>Hexamitidae</taxon>
        <taxon>Hexamitinae</taxon>
        <taxon>Hexamita</taxon>
    </lineage>
</organism>
<proteinExistence type="predicted"/>
<evidence type="ECO:0000313" key="2">
    <source>
        <dbReference type="EMBL" id="CAL6081458.1"/>
    </source>
</evidence>
<dbReference type="EMBL" id="CATOUU010001184">
    <property type="protein sequence ID" value="CAI9978249.1"/>
    <property type="molecule type" value="Genomic_DNA"/>
</dbReference>
<reference evidence="1" key="1">
    <citation type="submission" date="2023-06" db="EMBL/GenBank/DDBJ databases">
        <authorList>
            <person name="Kurt Z."/>
        </authorList>
    </citation>
    <scope>NUCLEOTIDE SEQUENCE</scope>
</reference>
<protein>
    <submittedName>
        <fullName evidence="2">Hypothetical_protein</fullName>
    </submittedName>
</protein>
<gene>
    <name evidence="2" type="ORF">HINF_LOCUS60351</name>
    <name evidence="1" type="ORF">HINF_LOCUS65894</name>
</gene>
<comment type="caution">
    <text evidence="1">The sequence shown here is derived from an EMBL/GenBank/DDBJ whole genome shotgun (WGS) entry which is preliminary data.</text>
</comment>
<evidence type="ECO:0000313" key="3">
    <source>
        <dbReference type="Proteomes" id="UP001642409"/>
    </source>
</evidence>
<accession>A0AA86V2M2</accession>
<sequence length="195" mass="22740">MFEIYYSIWKYKQNTADWYEYKNALPFKPHILRRQIYAPCGNQSTTFIIYICSSQNQQRLLIFCVMIRSFQAKYARKMRTIQWYGAALCQSGQMTDTLNRVVTMSVYNSTHIFFVIAAQPPLSSLISVCEFCQKLQRDAGIILHFYYILSKLGRVYYSSAVISTYSLSKQSEATIYVNKWAVQPVSAFVTERIIV</sequence>
<dbReference type="AlphaFoldDB" id="A0AA86V2M2"/>
<dbReference type="Proteomes" id="UP001642409">
    <property type="component" value="Unassembled WGS sequence"/>
</dbReference>
<keyword evidence="3" id="KW-1185">Reference proteome</keyword>
<reference evidence="2 3" key="2">
    <citation type="submission" date="2024-07" db="EMBL/GenBank/DDBJ databases">
        <authorList>
            <person name="Akdeniz Z."/>
        </authorList>
    </citation>
    <scope>NUCLEOTIDE SEQUENCE [LARGE SCALE GENOMIC DNA]</scope>
</reference>
<name>A0AA86V2M2_9EUKA</name>
<dbReference type="EMBL" id="CAXDID020000353">
    <property type="protein sequence ID" value="CAL6081458.1"/>
    <property type="molecule type" value="Genomic_DNA"/>
</dbReference>
<evidence type="ECO:0000313" key="1">
    <source>
        <dbReference type="EMBL" id="CAI9978249.1"/>
    </source>
</evidence>